<evidence type="ECO:0000313" key="1">
    <source>
        <dbReference type="EMBL" id="RKD34893.1"/>
    </source>
</evidence>
<sequence>MGKFESAMAIGLRNKESDKLIVVYPFKAEGSDEEITKKVTDWYYMQHCSAEEELRNAYVDILTEAEAKSAK</sequence>
<comment type="caution">
    <text evidence="1">The sequence shown here is derived from an EMBL/GenBank/DDBJ whole genome shotgun (WGS) entry which is preliminary data.</text>
</comment>
<organism evidence="1 2">
    <name type="scientific">Lacrimispora algidixylanolytica</name>
    <dbReference type="NCBI Taxonomy" id="94868"/>
    <lineage>
        <taxon>Bacteria</taxon>
        <taxon>Bacillati</taxon>
        <taxon>Bacillota</taxon>
        <taxon>Clostridia</taxon>
        <taxon>Lachnospirales</taxon>
        <taxon>Lachnospiraceae</taxon>
        <taxon>Lacrimispora</taxon>
    </lineage>
</organism>
<dbReference type="EMBL" id="MCIA01000001">
    <property type="protein sequence ID" value="RKD34893.1"/>
    <property type="molecule type" value="Genomic_DNA"/>
</dbReference>
<gene>
    <name evidence="1" type="ORF">BET01_00590</name>
</gene>
<proteinExistence type="predicted"/>
<dbReference type="OrthoDB" id="1799049at2"/>
<dbReference type="Proteomes" id="UP000284277">
    <property type="component" value="Unassembled WGS sequence"/>
</dbReference>
<dbReference type="RefSeq" id="WP_120194826.1">
    <property type="nucleotide sequence ID" value="NZ_MCIA01000001.1"/>
</dbReference>
<evidence type="ECO:0000313" key="2">
    <source>
        <dbReference type="Proteomes" id="UP000284277"/>
    </source>
</evidence>
<keyword evidence="2" id="KW-1185">Reference proteome</keyword>
<name>A0A419TBQ5_9FIRM</name>
<accession>A0A419TBQ5</accession>
<protein>
    <submittedName>
        <fullName evidence="1">Uncharacterized protein</fullName>
    </submittedName>
</protein>
<reference evidence="1 2" key="1">
    <citation type="submission" date="2016-08" db="EMBL/GenBank/DDBJ databases">
        <title>A new outlook on sporulation: Clostridium algidixylanolyticum.</title>
        <authorList>
            <person name="Poppleton D.I."/>
            <person name="Gribaldo S."/>
        </authorList>
    </citation>
    <scope>NUCLEOTIDE SEQUENCE [LARGE SCALE GENOMIC DNA]</scope>
    <source>
        <strain evidence="1 2">SPL73</strain>
    </source>
</reference>
<dbReference type="AlphaFoldDB" id="A0A419TBQ5"/>